<keyword evidence="1" id="KW-0597">Phosphoprotein</keyword>
<gene>
    <name evidence="5" type="ORF">MTBPR1_190010</name>
</gene>
<dbReference type="STRING" id="1867952.MTBPR1_190010"/>
<dbReference type="InterPro" id="IPR001789">
    <property type="entry name" value="Sig_transdc_resp-reg_receiver"/>
</dbReference>
<organism evidence="5 6">
    <name type="scientific">Candidatus Terasakiella magnetica</name>
    <dbReference type="NCBI Taxonomy" id="1867952"/>
    <lineage>
        <taxon>Bacteria</taxon>
        <taxon>Pseudomonadati</taxon>
        <taxon>Pseudomonadota</taxon>
        <taxon>Alphaproteobacteria</taxon>
        <taxon>Rhodospirillales</taxon>
        <taxon>Terasakiellaceae</taxon>
        <taxon>Terasakiella</taxon>
    </lineage>
</organism>
<dbReference type="SUPFAM" id="SSF52172">
    <property type="entry name" value="CheY-like"/>
    <property type="match status" value="1"/>
</dbReference>
<evidence type="ECO:0000256" key="2">
    <source>
        <dbReference type="PROSITE-ProRule" id="PRU00169"/>
    </source>
</evidence>
<dbReference type="Proteomes" id="UP000231658">
    <property type="component" value="Unassembled WGS sequence"/>
</dbReference>
<evidence type="ECO:0000259" key="4">
    <source>
        <dbReference type="PROSITE" id="PS50110"/>
    </source>
</evidence>
<evidence type="ECO:0000256" key="1">
    <source>
        <dbReference type="ARBA" id="ARBA00022553"/>
    </source>
</evidence>
<dbReference type="InterPro" id="IPR050595">
    <property type="entry name" value="Bact_response_regulator"/>
</dbReference>
<feature type="domain" description="Response regulatory" evidence="4">
    <location>
        <begin position="38"/>
        <end position="160"/>
    </location>
</feature>
<dbReference type="PANTHER" id="PTHR44591:SF3">
    <property type="entry name" value="RESPONSE REGULATORY DOMAIN-CONTAINING PROTEIN"/>
    <property type="match status" value="1"/>
</dbReference>
<dbReference type="InterPro" id="IPR011006">
    <property type="entry name" value="CheY-like_superfamily"/>
</dbReference>
<accession>A0A1C3RFY9</accession>
<dbReference type="Pfam" id="PF00072">
    <property type="entry name" value="Response_reg"/>
    <property type="match status" value="1"/>
</dbReference>
<reference evidence="5 6" key="1">
    <citation type="submission" date="2016-07" db="EMBL/GenBank/DDBJ databases">
        <authorList>
            <person name="Lefevre C.T."/>
        </authorList>
    </citation>
    <scope>NUCLEOTIDE SEQUENCE [LARGE SCALE GENOMIC DNA]</scope>
    <source>
        <strain evidence="5">PR1</strain>
    </source>
</reference>
<dbReference type="GO" id="GO:0000160">
    <property type="term" value="P:phosphorelay signal transduction system"/>
    <property type="evidence" value="ECO:0007669"/>
    <property type="project" value="InterPro"/>
</dbReference>
<name>A0A1C3RFY9_9PROT</name>
<dbReference type="OrthoDB" id="9786548at2"/>
<dbReference type="EMBL" id="FLYE01000011">
    <property type="protein sequence ID" value="SCA56132.1"/>
    <property type="molecule type" value="Genomic_DNA"/>
</dbReference>
<keyword evidence="6" id="KW-1185">Reference proteome</keyword>
<proteinExistence type="predicted"/>
<dbReference type="PROSITE" id="PS50110">
    <property type="entry name" value="RESPONSE_REGULATORY"/>
    <property type="match status" value="1"/>
</dbReference>
<dbReference type="PANTHER" id="PTHR44591">
    <property type="entry name" value="STRESS RESPONSE REGULATOR PROTEIN 1"/>
    <property type="match status" value="1"/>
</dbReference>
<dbReference type="RefSeq" id="WP_069186817.1">
    <property type="nucleotide sequence ID" value="NZ_FLYE01000011.1"/>
</dbReference>
<dbReference type="SMART" id="SM00448">
    <property type="entry name" value="REC"/>
    <property type="match status" value="1"/>
</dbReference>
<feature type="region of interest" description="Disordered" evidence="3">
    <location>
        <begin position="1"/>
        <end position="25"/>
    </location>
</feature>
<sequence>MVMTQRTPEKEKKDTSNVPHEASRKKKLTHAFGLNEMTFLVVDKDRRPAALIRTILRNLSAKEVHYANHYEQAIHILETTRIDMVISELVFGEDNRMGGITLAKGIRGASFEDYQRVPIIMATSATAEINIHAARDAGVNEVMAKPMTPLSVYKHISAVIAKPRDFIEVPLYIGPDRRRKVEFFETERRTQQ</sequence>
<evidence type="ECO:0000313" key="5">
    <source>
        <dbReference type="EMBL" id="SCA56132.1"/>
    </source>
</evidence>
<evidence type="ECO:0000256" key="3">
    <source>
        <dbReference type="SAM" id="MobiDB-lite"/>
    </source>
</evidence>
<dbReference type="AlphaFoldDB" id="A0A1C3RFY9"/>
<dbReference type="Gene3D" id="3.40.50.2300">
    <property type="match status" value="1"/>
</dbReference>
<evidence type="ECO:0000313" key="6">
    <source>
        <dbReference type="Proteomes" id="UP000231658"/>
    </source>
</evidence>
<comment type="caution">
    <text evidence="2">Lacks conserved residue(s) required for the propagation of feature annotation.</text>
</comment>
<protein>
    <recommendedName>
        <fullName evidence="4">Response regulatory domain-containing protein</fullName>
    </recommendedName>
</protein>